<accession>A0ABM8VAG2</accession>
<evidence type="ECO:0000256" key="1">
    <source>
        <dbReference type="SAM" id="MobiDB-lite"/>
    </source>
</evidence>
<dbReference type="InterPro" id="IPR003680">
    <property type="entry name" value="Flavodoxin_fold"/>
</dbReference>
<feature type="domain" description="Flavodoxin-like fold" evidence="2">
    <location>
        <begin position="1"/>
        <end position="54"/>
    </location>
</feature>
<dbReference type="Proteomes" id="UP000730618">
    <property type="component" value="Unassembled WGS sequence"/>
</dbReference>
<dbReference type="Pfam" id="PF02525">
    <property type="entry name" value="Flavodoxin_2"/>
    <property type="match status" value="1"/>
</dbReference>
<name>A0ABM8VAG2_9BACL</name>
<protein>
    <recommendedName>
        <fullName evidence="2">Flavodoxin-like fold domain-containing protein</fullName>
    </recommendedName>
</protein>
<proteinExistence type="predicted"/>
<feature type="region of interest" description="Disordered" evidence="1">
    <location>
        <begin position="51"/>
        <end position="71"/>
    </location>
</feature>
<keyword evidence="4" id="KW-1185">Reference proteome</keyword>
<evidence type="ECO:0000313" key="3">
    <source>
        <dbReference type="EMBL" id="CAG7616399.1"/>
    </source>
</evidence>
<dbReference type="RefSeq" id="WP_218096657.1">
    <property type="nucleotide sequence ID" value="NZ_CAJVCE010000001.1"/>
</dbReference>
<gene>
    <name evidence="3" type="ORF">PAECIP111802_00283</name>
</gene>
<evidence type="ECO:0000259" key="2">
    <source>
        <dbReference type="Pfam" id="PF02525"/>
    </source>
</evidence>
<reference evidence="3 4" key="1">
    <citation type="submission" date="2021-06" db="EMBL/GenBank/DDBJ databases">
        <authorList>
            <person name="Criscuolo A."/>
        </authorList>
    </citation>
    <scope>NUCLEOTIDE SEQUENCE [LARGE SCALE GENOMIC DNA]</scope>
    <source>
        <strain evidence="4">CIP 111802</strain>
    </source>
</reference>
<sequence>MNVFIVNAHPNPYSFNAAVRSVLVDSHTKAGHLVQHSDLYESAFDPTLTGQELLGSFQGGEAPRHPNGGTE</sequence>
<organism evidence="3 4">
    <name type="scientific">Paenibacillus allorhizosphaerae</name>
    <dbReference type="NCBI Taxonomy" id="2849866"/>
    <lineage>
        <taxon>Bacteria</taxon>
        <taxon>Bacillati</taxon>
        <taxon>Bacillota</taxon>
        <taxon>Bacilli</taxon>
        <taxon>Bacillales</taxon>
        <taxon>Paenibacillaceae</taxon>
        <taxon>Paenibacillus</taxon>
    </lineage>
</organism>
<comment type="caution">
    <text evidence="3">The sequence shown here is derived from an EMBL/GenBank/DDBJ whole genome shotgun (WGS) entry which is preliminary data.</text>
</comment>
<dbReference type="EMBL" id="CAJVCE010000001">
    <property type="protein sequence ID" value="CAG7616399.1"/>
    <property type="molecule type" value="Genomic_DNA"/>
</dbReference>
<evidence type="ECO:0000313" key="4">
    <source>
        <dbReference type="Proteomes" id="UP000730618"/>
    </source>
</evidence>